<dbReference type="InterPro" id="IPR011989">
    <property type="entry name" value="ARM-like"/>
</dbReference>
<evidence type="ECO:0000256" key="1">
    <source>
        <dbReference type="SAM" id="MobiDB-lite"/>
    </source>
</evidence>
<name>A0A3N2Q2M1_SODAK</name>
<feature type="compositionally biased region" description="Acidic residues" evidence="1">
    <location>
        <begin position="55"/>
        <end position="71"/>
    </location>
</feature>
<sequence>MFLVRPPLRETMDNATASPDPDSTSRRRSGRVVRAPEKYSPDIVVTSKRKRGADADDDDHENDDEDANDENEAPHTDDDMSDATDTYATSHKRPSASRSKTSHKGPAIKKPPVKKRAIKKPAVKKPKTNGVASKSLGHGSALPSRPKKKTVAIANFGPPGEGDLYADVFSSSQSVDRVAEEWLQKYHNDDALAVRDLVNFVLRSCGCELQVTEDDIRDPDNSDSRLTELQEIYQEEHITEYPLISRAKGTKSFRELFTDFFHSFVAVLHETDVLYKDTALMENISRWIASMSTSSLRPFRHTATTAILSLVTGLVEVAKTLDARIAGIEQQIAAGQRGKNQANKAKLSEMQRNLDQANAYRKQCSELITDFFDTTFVHRYRDIDSRIRTECVEALGHWIIQLPTVFMEPGFLRYLGWMLSDAVASTRLEVLKQLGRIFKRDAEQLGHFIDRFRPRLIEIATKDAEVSVRVTAISVVDTLRAAGMLDPDEVDLINRLIFDSEIRVRKAAANFFEACVQELLAGRVEELGGSEVLDEVFGGTEEDDFESPREEWISIKCLAENLAAYDAQVEQELGSPESHDLPAAVDILQALTPATRVSLAAQVLFDKMPVVNRWELLAGYLLYDHSISAKSKSKALSPDETVKKALGPDGNEEAILLEVMASAVTVALSQPAERKGGRHEAVDAQEDTALELAALIPRLLNKFGADPATAKIVLRMEHVLKLDVFQQLRQDSARYEKLLDEVAAQFSRHDDKEVLAEATAALSHARQHEELEELTDGKLSLLWENTINSLRNFDKTCELSERGQLAEEHLTDLSTILTKVSNLASVSDCTDVLETEGQSADSPSSPIEILTGIVQRGTFAHIDDRIDDLEDEVVSFAIKACLFYFMWKLHNLEKLMQAGSDIPDSAVDQLQKLRQTFQDNLTNTLSSRVIIDGIRLYATCSLCDLHIIFGSLRTWIQNSRQSAKYQKLASLVEEITPGLVPELISIFDGVERSFAKRTKKTLNEPADDEDPIDDESSDDEDEDEGLTREQRFVNELRAERSLCELAGKYVMAISRKVLDQSGPTRGRLRRRLLRNQSRLGKNFHEVVAFLDESKVEQLLYGKKPKSRSAAGRQAAAAAAAASKKPARSEEIVVEEESDHHEDDDPFKEAEPEEGSREDLRRRELLEDDEQDSDEEEDRDDANEDASRRGGEESGPDNDSVLGD</sequence>
<dbReference type="GO" id="GO:0003682">
    <property type="term" value="F:chromatin binding"/>
    <property type="evidence" value="ECO:0007669"/>
    <property type="project" value="TreeGrafter"/>
</dbReference>
<feature type="domain" description="SCD" evidence="2">
    <location>
        <begin position="376"/>
        <end position="459"/>
    </location>
</feature>
<evidence type="ECO:0000313" key="3">
    <source>
        <dbReference type="EMBL" id="ROT40865.1"/>
    </source>
</evidence>
<evidence type="ECO:0000313" key="4">
    <source>
        <dbReference type="Proteomes" id="UP000272025"/>
    </source>
</evidence>
<dbReference type="STRING" id="1314773.A0A3N2Q2M1"/>
<gene>
    <name evidence="3" type="ORF">SODALDRAFT_291307</name>
</gene>
<dbReference type="Pfam" id="PF21581">
    <property type="entry name" value="SCD"/>
    <property type="match status" value="1"/>
</dbReference>
<dbReference type="InterPro" id="IPR056396">
    <property type="entry name" value="HEAT_SCC3-SA"/>
</dbReference>
<dbReference type="InterPro" id="IPR013721">
    <property type="entry name" value="STAG"/>
</dbReference>
<keyword evidence="4" id="KW-1185">Reference proteome</keyword>
<dbReference type="InterPro" id="IPR039662">
    <property type="entry name" value="Cohesin_Scc3/SA"/>
</dbReference>
<dbReference type="Pfam" id="PF24571">
    <property type="entry name" value="HEAT_SCC3-SA"/>
    <property type="match status" value="1"/>
</dbReference>
<feature type="compositionally biased region" description="Acidic residues" evidence="1">
    <location>
        <begin position="1005"/>
        <end position="1024"/>
    </location>
</feature>
<dbReference type="Gene3D" id="1.25.10.10">
    <property type="entry name" value="Leucine-rich Repeat Variant"/>
    <property type="match status" value="1"/>
</dbReference>
<feature type="region of interest" description="Disordered" evidence="1">
    <location>
        <begin position="1001"/>
        <end position="1029"/>
    </location>
</feature>
<feature type="compositionally biased region" description="Basic and acidic residues" evidence="1">
    <location>
        <begin position="1137"/>
        <end position="1164"/>
    </location>
</feature>
<dbReference type="OrthoDB" id="498590at2759"/>
<dbReference type="GO" id="GO:0000785">
    <property type="term" value="C:chromatin"/>
    <property type="evidence" value="ECO:0007669"/>
    <property type="project" value="TreeGrafter"/>
</dbReference>
<dbReference type="GO" id="GO:0007062">
    <property type="term" value="P:sister chromatid cohesion"/>
    <property type="evidence" value="ECO:0007669"/>
    <property type="project" value="UniProtKB-ARBA"/>
</dbReference>
<feature type="compositionally biased region" description="Basic residues" evidence="1">
    <location>
        <begin position="90"/>
        <end position="127"/>
    </location>
</feature>
<dbReference type="AlphaFoldDB" id="A0A3N2Q2M1"/>
<feature type="region of interest" description="Disordered" evidence="1">
    <location>
        <begin position="1"/>
        <end position="146"/>
    </location>
</feature>
<dbReference type="PROSITE" id="PS51425">
    <property type="entry name" value="SCD"/>
    <property type="match status" value="1"/>
</dbReference>
<dbReference type="GO" id="GO:0005634">
    <property type="term" value="C:nucleus"/>
    <property type="evidence" value="ECO:0007669"/>
    <property type="project" value="TreeGrafter"/>
</dbReference>
<dbReference type="Pfam" id="PF08514">
    <property type="entry name" value="STAG"/>
    <property type="match status" value="1"/>
</dbReference>
<accession>A0A3N2Q2M1</accession>
<dbReference type="InterPro" id="IPR016024">
    <property type="entry name" value="ARM-type_fold"/>
</dbReference>
<evidence type="ECO:0000259" key="2">
    <source>
        <dbReference type="PROSITE" id="PS51425"/>
    </source>
</evidence>
<reference evidence="3 4" key="1">
    <citation type="journal article" date="2018" name="Mol. Ecol.">
        <title>The obligate alkalophilic soda-lake fungus Sodiomyces alkalinus has shifted to a protein diet.</title>
        <authorList>
            <person name="Grum-Grzhimaylo A.A."/>
            <person name="Falkoski D.L."/>
            <person name="van den Heuvel J."/>
            <person name="Valero-Jimenez C.A."/>
            <person name="Min B."/>
            <person name="Choi I.G."/>
            <person name="Lipzen A."/>
            <person name="Daum C.G."/>
            <person name="Aanen D.K."/>
            <person name="Tsang A."/>
            <person name="Henrissat B."/>
            <person name="Bilanenko E.N."/>
            <person name="de Vries R.P."/>
            <person name="van Kan J.A.L."/>
            <person name="Grigoriev I.V."/>
            <person name="Debets A.J.M."/>
        </authorList>
    </citation>
    <scope>NUCLEOTIDE SEQUENCE [LARGE SCALE GENOMIC DNA]</scope>
    <source>
        <strain evidence="3 4">F11</strain>
    </source>
</reference>
<protein>
    <submittedName>
        <fullName evidence="3">STAG-domain-containing protein</fullName>
    </submittedName>
</protein>
<feature type="compositionally biased region" description="Low complexity" evidence="1">
    <location>
        <begin position="1107"/>
        <end position="1123"/>
    </location>
</feature>
<dbReference type="EMBL" id="ML119052">
    <property type="protein sequence ID" value="ROT40865.1"/>
    <property type="molecule type" value="Genomic_DNA"/>
</dbReference>
<organism evidence="3 4">
    <name type="scientific">Sodiomyces alkalinus (strain CBS 110278 / VKM F-3762 / F11)</name>
    <name type="common">Alkaliphilic filamentous fungus</name>
    <dbReference type="NCBI Taxonomy" id="1314773"/>
    <lineage>
        <taxon>Eukaryota</taxon>
        <taxon>Fungi</taxon>
        <taxon>Dikarya</taxon>
        <taxon>Ascomycota</taxon>
        <taxon>Pezizomycotina</taxon>
        <taxon>Sordariomycetes</taxon>
        <taxon>Hypocreomycetidae</taxon>
        <taxon>Glomerellales</taxon>
        <taxon>Plectosphaerellaceae</taxon>
        <taxon>Sodiomyces</taxon>
    </lineage>
</organism>
<dbReference type="PANTHER" id="PTHR11199:SF0">
    <property type="entry name" value="LD34181P-RELATED"/>
    <property type="match status" value="1"/>
</dbReference>
<dbReference type="GeneID" id="39577142"/>
<proteinExistence type="predicted"/>
<dbReference type="RefSeq" id="XP_028468671.1">
    <property type="nucleotide sequence ID" value="XM_028608664.1"/>
</dbReference>
<dbReference type="InterPro" id="IPR020839">
    <property type="entry name" value="SCD"/>
</dbReference>
<feature type="region of interest" description="Disordered" evidence="1">
    <location>
        <begin position="1103"/>
        <end position="1203"/>
    </location>
</feature>
<dbReference type="Proteomes" id="UP000272025">
    <property type="component" value="Unassembled WGS sequence"/>
</dbReference>
<dbReference type="GO" id="GO:0008278">
    <property type="term" value="C:cohesin complex"/>
    <property type="evidence" value="ECO:0007669"/>
    <property type="project" value="TreeGrafter"/>
</dbReference>
<dbReference type="SUPFAM" id="SSF48371">
    <property type="entry name" value="ARM repeat"/>
    <property type="match status" value="1"/>
</dbReference>
<feature type="compositionally biased region" description="Acidic residues" evidence="1">
    <location>
        <begin position="1165"/>
        <end position="1183"/>
    </location>
</feature>
<dbReference type="PANTHER" id="PTHR11199">
    <property type="entry name" value="STROMAL ANTIGEN"/>
    <property type="match status" value="1"/>
</dbReference>